<gene>
    <name evidence="1" type="ORF">GLOINDRAFT_9656</name>
</gene>
<name>U9STL4_RHIID</name>
<evidence type="ECO:0000313" key="1">
    <source>
        <dbReference type="EMBL" id="ERZ99288.1"/>
    </source>
</evidence>
<accession>U9STL4</accession>
<protein>
    <submittedName>
        <fullName evidence="1">Uncharacterized protein</fullName>
    </submittedName>
</protein>
<organism evidence="1">
    <name type="scientific">Rhizophagus irregularis (strain DAOM 181602 / DAOM 197198 / MUCL 43194)</name>
    <name type="common">Arbuscular mycorrhizal fungus</name>
    <name type="synonym">Glomus intraradices</name>
    <dbReference type="NCBI Taxonomy" id="747089"/>
    <lineage>
        <taxon>Eukaryota</taxon>
        <taxon>Fungi</taxon>
        <taxon>Fungi incertae sedis</taxon>
        <taxon>Mucoromycota</taxon>
        <taxon>Glomeromycotina</taxon>
        <taxon>Glomeromycetes</taxon>
        <taxon>Glomerales</taxon>
        <taxon>Glomeraceae</taxon>
        <taxon>Rhizophagus</taxon>
    </lineage>
</organism>
<sequence>MNSDSFPIFSEDKKRSKSKTYKRIGLHLILSTDAGELDLNNSPFLKKCKGYIIDENDREYREILDLKKKMRKLLNDKKISQMIEHHFELVESALLTNDYNLIWKKWIITEGFWQWSMEKENHRCDMEK</sequence>
<dbReference type="HOGENOM" id="CLU_1960755_0_0_1"/>
<dbReference type="EMBL" id="KI298079">
    <property type="protein sequence ID" value="ERZ99288.1"/>
    <property type="molecule type" value="Genomic_DNA"/>
</dbReference>
<proteinExistence type="predicted"/>
<dbReference type="AlphaFoldDB" id="U9STL4"/>
<reference evidence="1" key="1">
    <citation type="submission" date="2013-07" db="EMBL/GenBank/DDBJ databases">
        <title>The genome of an arbuscular mycorrhizal fungus provides insights into the evolution of the oldest plant symbiosis.</title>
        <authorList>
            <consortium name="DOE Joint Genome Institute"/>
            <person name="Tisserant E."/>
            <person name="Malbreil M."/>
            <person name="Kuo A."/>
            <person name="Kohler A."/>
            <person name="Symeonidi A."/>
            <person name="Balestrini R."/>
            <person name="Charron P."/>
            <person name="Duensing N."/>
            <person name="Frei-dit-Frey N."/>
            <person name="Gianinazzi-Pearson V."/>
            <person name="Gilbert B."/>
            <person name="Handa Y."/>
            <person name="Hijri M."/>
            <person name="Kaul R."/>
            <person name="Kawaguchi M."/>
            <person name="Krajinski F."/>
            <person name="Lammers P."/>
            <person name="Lapierre D."/>
            <person name="Masclaux F.G."/>
            <person name="Murat C."/>
            <person name="Morin E."/>
            <person name="Ndikumana S."/>
            <person name="Pagni M."/>
            <person name="Petitpierre D."/>
            <person name="Requena N."/>
            <person name="Rosikiewicz P."/>
            <person name="Riley R."/>
            <person name="Saito K."/>
            <person name="San Clemente H."/>
            <person name="Shapiro H."/>
            <person name="van Tuinen D."/>
            <person name="Becard G."/>
            <person name="Bonfante P."/>
            <person name="Paszkowski U."/>
            <person name="Shachar-Hill Y."/>
            <person name="Young J.P."/>
            <person name="Sanders I.R."/>
            <person name="Henrissat B."/>
            <person name="Rensing S.A."/>
            <person name="Grigoriev I.V."/>
            <person name="Corradi N."/>
            <person name="Roux C."/>
            <person name="Martin F."/>
        </authorList>
    </citation>
    <scope>NUCLEOTIDE SEQUENCE</scope>
    <source>
        <strain evidence="1">DAOM 197198</strain>
    </source>
</reference>